<sequence>MTTIELAPAATTTHSRPQWLIVHYARPDGEYAPWWLHAWGDLAPGQSDGYPGGAPFVGEDSYGRFAWVRLADEAREVGFVLVDHAGVKDVDEDRHVDPSAASEIWLRPGDPAIYTAPPYTAPPAGLPVAEPDVAVIHYRRPGGDYAGWGLHAWEGAPRKPRWDRPMFPDSYDAFGAVFRVPVRPDAAGLRFVLHRGDTKDLPDDQRLDLTVARTAWVLAETREPLLPDVGTLGPELDPARSLAVFLDRTTIALPEPFAERAVAFTLIASAGGTVRRAIASAGGTVRRAGDEIAGEFTTLPLTPRPGGVFQAQSRRFPHLRAYRAFSVRELGDAALGHLLRGQLLAVGRDADGRVTALTGVQLPGVLDDLYADAADAELGPVVTDDRPHLSVWAPTARAVSLELFRTPADEPKVLPMERDAVTGVWTIAGKRKWLGRYYRYRVEVWHQAAQRIVTTSVTDPYSLALAPDSTHSLLVDLDDPALMPPGWATPAKPPAVPPARMQIAEVSIREFSIADRSLPAHERGTYAAFTRPDAACMRHLRSLADAGLTHLHLLPASDFATVPDRRADQKAPACDLAALPPDSPAQQEAVMAVADEDGFNWGYDPWHYTAPEGSFAVDPSGASRVLEFRRMVAALNEAGLRVVMDVVYNHATEDGLHRFAVLDRVVPGYYHRMLPDGSTAESTCCPNTATEHMMMGRLVVDSIVTWARDYRVDGFRFDLMGHHPRANILEVRVALDHLENGRDIYLYGEGWNFGEVAYDARFTQATQVNMAGTGIGTFNDRLRDAARGGGSHGPDPTTQGFASGLGSRTPLWLHDQIKVGLAGGLSTYRFVTHTGAEHSGAQIDYNGSPSGYALSPGETVNYVDAHDNEILYDALAFKLPRNIAPVDRARMQILALSLVVLGQGVGFLALGSERLRSKSLDRNSFNSGDWFNQIRWNPEHGNGFGVGLPPAHDNEGQWPWAAPLLADPALVPSPELIAMTAERYRELLRVRRSSPVFGLPTGEEVQRRLTFPLGGPAETPGVIVMCLDGTGLDPRWRRVVVVFNVREEPTVQSAPELAGVALYTHPDQTASADPLLRTATASEGVLTVPARSVAVFVADL</sequence>
<keyword evidence="5" id="KW-0378">Hydrolase</keyword>
<evidence type="ECO:0000256" key="8">
    <source>
        <dbReference type="ARBA" id="ARBA00030238"/>
    </source>
</evidence>
<dbReference type="Pfam" id="PF11852">
    <property type="entry name" value="Pullul_strch_C"/>
    <property type="match status" value="1"/>
</dbReference>
<evidence type="ECO:0000256" key="1">
    <source>
        <dbReference type="ARBA" id="ARBA00000548"/>
    </source>
</evidence>
<comment type="similarity">
    <text evidence="2">Belongs to the glycosyl hydrolase 13 family.</text>
</comment>
<dbReference type="SUPFAM" id="SSF49452">
    <property type="entry name" value="Starch-binding domain-like"/>
    <property type="match status" value="2"/>
</dbReference>
<dbReference type="SUPFAM" id="SSF81296">
    <property type="entry name" value="E set domains"/>
    <property type="match status" value="2"/>
</dbReference>
<dbReference type="InterPro" id="IPR011839">
    <property type="entry name" value="Pullul_strch"/>
</dbReference>
<name>A0ABW2I3K8_9ACTN</name>
<dbReference type="PANTHER" id="PTHR43002">
    <property type="entry name" value="GLYCOGEN DEBRANCHING ENZYME"/>
    <property type="match status" value="1"/>
</dbReference>
<protein>
    <recommendedName>
        <fullName evidence="3">alpha-amylase</fullName>
        <ecNumber evidence="3">3.2.1.1</ecNumber>
    </recommendedName>
    <alternativeName>
        <fullName evidence="8">1,4-alpha-D-glucan glucanohydrolase</fullName>
    </alternativeName>
</protein>
<comment type="caution">
    <text evidence="13">The sequence shown here is derived from an EMBL/GenBank/DDBJ whole genome shotgun (WGS) entry which is preliminary data.</text>
</comment>
<proteinExistence type="inferred from homology"/>
<keyword evidence="6" id="KW-0106">Calcium</keyword>
<dbReference type="CDD" id="cd10315">
    <property type="entry name" value="CBM41_pullulanase"/>
    <property type="match status" value="2"/>
</dbReference>
<evidence type="ECO:0000256" key="5">
    <source>
        <dbReference type="ARBA" id="ARBA00022801"/>
    </source>
</evidence>
<evidence type="ECO:0000256" key="3">
    <source>
        <dbReference type="ARBA" id="ARBA00012595"/>
    </source>
</evidence>
<evidence type="ECO:0000256" key="4">
    <source>
        <dbReference type="ARBA" id="ARBA00022729"/>
    </source>
</evidence>
<dbReference type="InterPro" id="IPR004193">
    <property type="entry name" value="Glyco_hydro_13_N"/>
</dbReference>
<dbReference type="Gene3D" id="2.60.40.1180">
    <property type="entry name" value="Golgi alpha-mannosidase II"/>
    <property type="match status" value="1"/>
</dbReference>
<feature type="domain" description="Pullulanase carbohydrate-binding module 41" evidence="10">
    <location>
        <begin position="20"/>
        <end position="115"/>
    </location>
</feature>
<keyword evidence="7" id="KW-0326">Glycosidase</keyword>
<accession>A0ABW2I3K8</accession>
<keyword evidence="4" id="KW-0732">Signal</keyword>
<dbReference type="Gene3D" id="3.20.20.80">
    <property type="entry name" value="Glycosidases"/>
    <property type="match status" value="1"/>
</dbReference>
<dbReference type="InterPro" id="IPR040671">
    <property type="entry name" value="Pullulanase_N2"/>
</dbReference>
<reference evidence="14" key="1">
    <citation type="journal article" date="2019" name="Int. J. Syst. Evol. Microbiol.">
        <title>The Global Catalogue of Microorganisms (GCM) 10K type strain sequencing project: providing services to taxonomists for standard genome sequencing and annotation.</title>
        <authorList>
            <consortium name="The Broad Institute Genomics Platform"/>
            <consortium name="The Broad Institute Genome Sequencing Center for Infectious Disease"/>
            <person name="Wu L."/>
            <person name="Ma J."/>
        </authorList>
    </citation>
    <scope>NUCLEOTIDE SEQUENCE [LARGE SCALE GENOMIC DNA]</scope>
    <source>
        <strain evidence="14">XZYJT-10</strain>
    </source>
</reference>
<dbReference type="Pfam" id="PF02922">
    <property type="entry name" value="CBM_48"/>
    <property type="match status" value="1"/>
</dbReference>
<comment type="catalytic activity">
    <reaction evidence="1">
        <text>Endohydrolysis of (1-&gt;4)-alpha-D-glucosidic linkages in polysaccharides containing three or more (1-&gt;4)-alpha-linked D-glucose units.</text>
        <dbReference type="EC" id="3.2.1.1"/>
    </reaction>
</comment>
<dbReference type="Gene3D" id="2.60.40.10">
    <property type="entry name" value="Immunoglobulins"/>
    <property type="match status" value="1"/>
</dbReference>
<evidence type="ECO:0000256" key="2">
    <source>
        <dbReference type="ARBA" id="ARBA00008061"/>
    </source>
</evidence>
<feature type="domain" description="Pullulanase carbohydrate-binding module 41" evidence="10">
    <location>
        <begin position="134"/>
        <end position="220"/>
    </location>
</feature>
<dbReference type="InterPro" id="IPR024561">
    <property type="entry name" value="Pullul_strch_C"/>
</dbReference>
<dbReference type="EMBL" id="JBHTBJ010000052">
    <property type="protein sequence ID" value="MFC7279497.1"/>
    <property type="molecule type" value="Genomic_DNA"/>
</dbReference>
<dbReference type="CDD" id="cd02860">
    <property type="entry name" value="E_set_Pullulanase"/>
    <property type="match status" value="1"/>
</dbReference>
<dbReference type="InterPro" id="IPR013783">
    <property type="entry name" value="Ig-like_fold"/>
</dbReference>
<gene>
    <name evidence="13" type="primary">pulA</name>
    <name evidence="13" type="ORF">ACFQS1_36510</name>
</gene>
<dbReference type="Gene3D" id="2.60.40.1110">
    <property type="match status" value="2"/>
</dbReference>
<evidence type="ECO:0000313" key="14">
    <source>
        <dbReference type="Proteomes" id="UP001596548"/>
    </source>
</evidence>
<evidence type="ECO:0000259" key="10">
    <source>
        <dbReference type="Pfam" id="PF03714"/>
    </source>
</evidence>
<dbReference type="InterPro" id="IPR013784">
    <property type="entry name" value="Carb-bd-like_fold"/>
</dbReference>
<evidence type="ECO:0000259" key="11">
    <source>
        <dbReference type="Pfam" id="PF11852"/>
    </source>
</evidence>
<evidence type="ECO:0000313" key="13">
    <source>
        <dbReference type="EMBL" id="MFC7279497.1"/>
    </source>
</evidence>
<dbReference type="InterPro" id="IPR014756">
    <property type="entry name" value="Ig_E-set"/>
</dbReference>
<dbReference type="Pfam" id="PF03714">
    <property type="entry name" value="PUD"/>
    <property type="match status" value="2"/>
</dbReference>
<dbReference type="EC" id="3.2.1.1" evidence="3"/>
<keyword evidence="14" id="KW-1185">Reference proteome</keyword>
<dbReference type="RefSeq" id="WP_378976885.1">
    <property type="nucleotide sequence ID" value="NZ_JBHTBJ010000052.1"/>
</dbReference>
<dbReference type="SUPFAM" id="SSF51445">
    <property type="entry name" value="(Trans)glycosidases"/>
    <property type="match status" value="1"/>
</dbReference>
<dbReference type="SUPFAM" id="SSF51011">
    <property type="entry name" value="Glycosyl hydrolase domain"/>
    <property type="match status" value="1"/>
</dbReference>
<evidence type="ECO:0000256" key="6">
    <source>
        <dbReference type="ARBA" id="ARBA00022837"/>
    </source>
</evidence>
<evidence type="ECO:0000259" key="12">
    <source>
        <dbReference type="Pfam" id="PF17967"/>
    </source>
</evidence>
<organism evidence="13 14">
    <name type="scientific">Paractinoplanes rhizophilus</name>
    <dbReference type="NCBI Taxonomy" id="1416877"/>
    <lineage>
        <taxon>Bacteria</taxon>
        <taxon>Bacillati</taxon>
        <taxon>Actinomycetota</taxon>
        <taxon>Actinomycetes</taxon>
        <taxon>Micromonosporales</taxon>
        <taxon>Micromonosporaceae</taxon>
        <taxon>Paractinoplanes</taxon>
    </lineage>
</organism>
<feature type="domain" description="Alpha-1,6-glucosidases pullulanase-type C-terminal" evidence="11">
    <location>
        <begin position="940"/>
        <end position="1098"/>
    </location>
</feature>
<evidence type="ECO:0000256" key="7">
    <source>
        <dbReference type="ARBA" id="ARBA00023295"/>
    </source>
</evidence>
<dbReference type="CDD" id="cd11341">
    <property type="entry name" value="AmyAc_Pullulanase_LD-like"/>
    <property type="match status" value="1"/>
</dbReference>
<dbReference type="Proteomes" id="UP001596548">
    <property type="component" value="Unassembled WGS sequence"/>
</dbReference>
<evidence type="ECO:0000259" key="9">
    <source>
        <dbReference type="Pfam" id="PF02922"/>
    </source>
</evidence>
<dbReference type="InterPro" id="IPR017853">
    <property type="entry name" value="GH"/>
</dbReference>
<feature type="domain" description="Glycoside hydrolase family 13 N-terminal" evidence="9">
    <location>
        <begin position="378"/>
        <end position="462"/>
    </location>
</feature>
<feature type="domain" description="Pullulanase N2" evidence="12">
    <location>
        <begin position="241"/>
        <end position="368"/>
    </location>
</feature>
<dbReference type="Pfam" id="PF17967">
    <property type="entry name" value="Pullulanase_N2"/>
    <property type="match status" value="1"/>
</dbReference>
<dbReference type="InterPro" id="IPR013780">
    <property type="entry name" value="Glyco_hydro_b"/>
</dbReference>
<dbReference type="Gene3D" id="2.60.40.1130">
    <property type="entry name" value="Rab geranylgeranyltransferase alpha-subunit, insert domain"/>
    <property type="match status" value="1"/>
</dbReference>
<dbReference type="NCBIfam" id="TIGR02103">
    <property type="entry name" value="pullul_strch"/>
    <property type="match status" value="1"/>
</dbReference>
<dbReference type="InterPro" id="IPR005323">
    <property type="entry name" value="CBM41_pullulanase"/>
</dbReference>